<reference evidence="1" key="1">
    <citation type="submission" date="2021-01" db="EMBL/GenBank/DDBJ databases">
        <authorList>
            <consortium name="Genoscope - CEA"/>
            <person name="William W."/>
        </authorList>
    </citation>
    <scope>NUCLEOTIDE SEQUENCE</scope>
</reference>
<accession>A0A8S1XGM2</accession>
<organism evidence="1 2">
    <name type="scientific">Paramecium octaurelia</name>
    <dbReference type="NCBI Taxonomy" id="43137"/>
    <lineage>
        <taxon>Eukaryota</taxon>
        <taxon>Sar</taxon>
        <taxon>Alveolata</taxon>
        <taxon>Ciliophora</taxon>
        <taxon>Intramacronucleata</taxon>
        <taxon>Oligohymenophorea</taxon>
        <taxon>Peniculida</taxon>
        <taxon>Parameciidae</taxon>
        <taxon>Paramecium</taxon>
    </lineage>
</organism>
<sequence length="88" mass="10049">MQPKVDRIKISTQIFQSAIQELVQFFNIDIFKSVEIIIIIISFDLLKDDVQVQPAGPSVDQKQIKQSVNLIFGNLKVKGQLPLFISEY</sequence>
<gene>
    <name evidence="1" type="ORF">POCTA_138.1.T1210119</name>
</gene>
<dbReference type="AlphaFoldDB" id="A0A8S1XGM2"/>
<dbReference type="Proteomes" id="UP000683925">
    <property type="component" value="Unassembled WGS sequence"/>
</dbReference>
<protein>
    <submittedName>
        <fullName evidence="1">Uncharacterized protein</fullName>
    </submittedName>
</protein>
<keyword evidence="2" id="KW-1185">Reference proteome</keyword>
<comment type="caution">
    <text evidence="1">The sequence shown here is derived from an EMBL/GenBank/DDBJ whole genome shotgun (WGS) entry which is preliminary data.</text>
</comment>
<name>A0A8S1XGM2_PAROT</name>
<evidence type="ECO:0000313" key="2">
    <source>
        <dbReference type="Proteomes" id="UP000683925"/>
    </source>
</evidence>
<proteinExistence type="predicted"/>
<evidence type="ECO:0000313" key="1">
    <source>
        <dbReference type="EMBL" id="CAD8200217.1"/>
    </source>
</evidence>
<dbReference type="EMBL" id="CAJJDP010000121">
    <property type="protein sequence ID" value="CAD8200217.1"/>
    <property type="molecule type" value="Genomic_DNA"/>
</dbReference>